<organism evidence="4 5">
    <name type="scientific">Microdochium trichocladiopsis</name>
    <dbReference type="NCBI Taxonomy" id="1682393"/>
    <lineage>
        <taxon>Eukaryota</taxon>
        <taxon>Fungi</taxon>
        <taxon>Dikarya</taxon>
        <taxon>Ascomycota</taxon>
        <taxon>Pezizomycotina</taxon>
        <taxon>Sordariomycetes</taxon>
        <taxon>Xylariomycetidae</taxon>
        <taxon>Xylariales</taxon>
        <taxon>Microdochiaceae</taxon>
        <taxon>Microdochium</taxon>
    </lineage>
</organism>
<evidence type="ECO:0000313" key="5">
    <source>
        <dbReference type="Proteomes" id="UP000756346"/>
    </source>
</evidence>
<name>A0A9P8YCQ7_9PEZI</name>
<evidence type="ECO:0000256" key="1">
    <source>
        <dbReference type="ARBA" id="ARBA00006328"/>
    </source>
</evidence>
<dbReference type="Gene3D" id="3.90.25.10">
    <property type="entry name" value="UDP-galactose 4-epimerase, domain 1"/>
    <property type="match status" value="1"/>
</dbReference>
<dbReference type="PANTHER" id="PTHR42748:SF28">
    <property type="entry name" value="NMRA-LIKE DOMAIN-CONTAINING PROTEIN"/>
    <property type="match status" value="1"/>
</dbReference>
<dbReference type="Proteomes" id="UP000756346">
    <property type="component" value="Unassembled WGS sequence"/>
</dbReference>
<dbReference type="InterPro" id="IPR008030">
    <property type="entry name" value="NmrA-like"/>
</dbReference>
<dbReference type="AlphaFoldDB" id="A0A9P8YCQ7"/>
<reference evidence="4" key="1">
    <citation type="journal article" date="2021" name="Nat. Commun.">
        <title>Genetic determinants of endophytism in the Arabidopsis root mycobiome.</title>
        <authorList>
            <person name="Mesny F."/>
            <person name="Miyauchi S."/>
            <person name="Thiergart T."/>
            <person name="Pickel B."/>
            <person name="Atanasova L."/>
            <person name="Karlsson M."/>
            <person name="Huettel B."/>
            <person name="Barry K.W."/>
            <person name="Haridas S."/>
            <person name="Chen C."/>
            <person name="Bauer D."/>
            <person name="Andreopoulos W."/>
            <person name="Pangilinan J."/>
            <person name="LaButti K."/>
            <person name="Riley R."/>
            <person name="Lipzen A."/>
            <person name="Clum A."/>
            <person name="Drula E."/>
            <person name="Henrissat B."/>
            <person name="Kohler A."/>
            <person name="Grigoriev I.V."/>
            <person name="Martin F.M."/>
            <person name="Hacquard S."/>
        </authorList>
    </citation>
    <scope>NUCLEOTIDE SEQUENCE</scope>
    <source>
        <strain evidence="4">MPI-CAGE-CH-0230</strain>
    </source>
</reference>
<dbReference type="OrthoDB" id="300709at2759"/>
<keyword evidence="5" id="KW-1185">Reference proteome</keyword>
<dbReference type="InterPro" id="IPR051164">
    <property type="entry name" value="NmrA-like_oxidored"/>
</dbReference>
<sequence length="345" mass="36951">MPKKILTVIGATGSQGGSVVATLLNHPNYTLRAVTRNPQGDKARSLSAQGVEVVSANLDDVESLKAAFHGSHAIFGMTNFFESLIVTHFDIDKAARIEAQQARNLADAAAATPSLEHYVWATLPNAARNTDGQCDVPYFASKNAGGDDYMRANLPELWAKTTSVWVGWNAENMTWPHYTPNPIVTADGGESVVYYSNVPPSTRFPMLGSVASNFGLWVRAILEQPHKTLPGKAVAAMGEYMPLEDALTTYSNASARAYAGTAAGAEPKKPRTHIIQVSDATLAELWPVSGILIAKMHRYMAALDGRCFTSVHGDIEVLTRADLDGLEGLASTTNGLEKVAAATHK</sequence>
<dbReference type="Pfam" id="PF05368">
    <property type="entry name" value="NmrA"/>
    <property type="match status" value="1"/>
</dbReference>
<evidence type="ECO:0000256" key="2">
    <source>
        <dbReference type="ARBA" id="ARBA00022857"/>
    </source>
</evidence>
<gene>
    <name evidence="4" type="ORF">B0I36DRAFT_381378</name>
</gene>
<protein>
    <recommendedName>
        <fullName evidence="3">NmrA-like domain-containing protein</fullName>
    </recommendedName>
</protein>
<dbReference type="InterPro" id="IPR036291">
    <property type="entry name" value="NAD(P)-bd_dom_sf"/>
</dbReference>
<accession>A0A9P8YCQ7</accession>
<dbReference type="SUPFAM" id="SSF51735">
    <property type="entry name" value="NAD(P)-binding Rossmann-fold domains"/>
    <property type="match status" value="1"/>
</dbReference>
<evidence type="ECO:0000313" key="4">
    <source>
        <dbReference type="EMBL" id="KAH7038356.1"/>
    </source>
</evidence>
<comment type="similarity">
    <text evidence="1">Belongs to the NmrA-type oxidoreductase family.</text>
</comment>
<feature type="domain" description="NmrA-like" evidence="3">
    <location>
        <begin position="3"/>
        <end position="253"/>
    </location>
</feature>
<dbReference type="GO" id="GO:0005634">
    <property type="term" value="C:nucleus"/>
    <property type="evidence" value="ECO:0007669"/>
    <property type="project" value="TreeGrafter"/>
</dbReference>
<dbReference type="GeneID" id="70190400"/>
<dbReference type="Gene3D" id="3.40.50.720">
    <property type="entry name" value="NAD(P)-binding Rossmann-like Domain"/>
    <property type="match status" value="1"/>
</dbReference>
<evidence type="ECO:0000259" key="3">
    <source>
        <dbReference type="Pfam" id="PF05368"/>
    </source>
</evidence>
<proteinExistence type="inferred from homology"/>
<comment type="caution">
    <text evidence="4">The sequence shown here is derived from an EMBL/GenBank/DDBJ whole genome shotgun (WGS) entry which is preliminary data.</text>
</comment>
<keyword evidence="2" id="KW-0521">NADP</keyword>
<dbReference type="PANTHER" id="PTHR42748">
    <property type="entry name" value="NITROGEN METABOLITE REPRESSION PROTEIN NMRA FAMILY MEMBER"/>
    <property type="match status" value="1"/>
</dbReference>
<dbReference type="EMBL" id="JAGTJQ010000002">
    <property type="protein sequence ID" value="KAH7038356.1"/>
    <property type="molecule type" value="Genomic_DNA"/>
</dbReference>
<dbReference type="RefSeq" id="XP_046017477.1">
    <property type="nucleotide sequence ID" value="XM_046160854.1"/>
</dbReference>